<organism evidence="1 2">
    <name type="scientific">Caerostris extrusa</name>
    <name type="common">Bark spider</name>
    <name type="synonym">Caerostris bankana</name>
    <dbReference type="NCBI Taxonomy" id="172846"/>
    <lineage>
        <taxon>Eukaryota</taxon>
        <taxon>Metazoa</taxon>
        <taxon>Ecdysozoa</taxon>
        <taxon>Arthropoda</taxon>
        <taxon>Chelicerata</taxon>
        <taxon>Arachnida</taxon>
        <taxon>Araneae</taxon>
        <taxon>Araneomorphae</taxon>
        <taxon>Entelegynae</taxon>
        <taxon>Araneoidea</taxon>
        <taxon>Araneidae</taxon>
        <taxon>Caerostris</taxon>
    </lineage>
</organism>
<evidence type="ECO:0000313" key="2">
    <source>
        <dbReference type="Proteomes" id="UP001054945"/>
    </source>
</evidence>
<keyword evidence="2" id="KW-1185">Reference proteome</keyword>
<dbReference type="EMBL" id="BPLR01006367">
    <property type="protein sequence ID" value="GIY09356.1"/>
    <property type="molecule type" value="Genomic_DNA"/>
</dbReference>
<comment type="caution">
    <text evidence="1">The sequence shown here is derived from an EMBL/GenBank/DDBJ whole genome shotgun (WGS) entry which is preliminary data.</text>
</comment>
<dbReference type="Proteomes" id="UP001054945">
    <property type="component" value="Unassembled WGS sequence"/>
</dbReference>
<sequence length="102" mass="11952">MCGNGLKLLIFDKPISTPESSPKFHLRQRIEKQLRDLNMTSLSRGHRQILRDITNYLPTPGRCIEINRIWYTRINLNVVVSVLVQITPPQRLHRHSRKNCLP</sequence>
<accession>A0AAV4QMP8</accession>
<protein>
    <submittedName>
        <fullName evidence="1">Uncharacterized protein</fullName>
    </submittedName>
</protein>
<gene>
    <name evidence="1" type="ORF">CEXT_213041</name>
</gene>
<dbReference type="AlphaFoldDB" id="A0AAV4QMP8"/>
<evidence type="ECO:0000313" key="1">
    <source>
        <dbReference type="EMBL" id="GIY09356.1"/>
    </source>
</evidence>
<name>A0AAV4QMP8_CAEEX</name>
<proteinExistence type="predicted"/>
<reference evidence="1 2" key="1">
    <citation type="submission" date="2021-06" db="EMBL/GenBank/DDBJ databases">
        <title>Caerostris extrusa draft genome.</title>
        <authorList>
            <person name="Kono N."/>
            <person name="Arakawa K."/>
        </authorList>
    </citation>
    <scope>NUCLEOTIDE SEQUENCE [LARGE SCALE GENOMIC DNA]</scope>
</reference>